<proteinExistence type="inferred from homology"/>
<dbReference type="EMBL" id="SILG01000004">
    <property type="protein sequence ID" value="TBE60018.1"/>
    <property type="molecule type" value="Genomic_DNA"/>
</dbReference>
<gene>
    <name evidence="13" type="primary">cydB</name>
    <name evidence="13" type="ORF">ELH03_30620</name>
</gene>
<feature type="transmembrane region" description="Helical" evidence="12">
    <location>
        <begin position="83"/>
        <end position="105"/>
    </location>
</feature>
<reference evidence="13 14" key="1">
    <citation type="submission" date="2019-02" db="EMBL/GenBank/DDBJ databases">
        <title>The genomic architecture of introgression among sibling species of bacteria.</title>
        <authorList>
            <person name="Cavassim M.I.A."/>
            <person name="Moeskjaer S."/>
            <person name="Moslemi C."/>
            <person name="Fields B."/>
            <person name="Bachmann A."/>
            <person name="Vilhjalmsson B."/>
            <person name="Schierup M.H."/>
            <person name="Young J.P.W."/>
            <person name="Andersen S.U."/>
        </authorList>
    </citation>
    <scope>NUCLEOTIDE SEQUENCE [LARGE SCALE GENOMIC DNA]</scope>
    <source>
        <strain evidence="13 14">SM51</strain>
        <plasmid evidence="13">pSM51_Rh04</plasmid>
    </source>
</reference>
<comment type="subcellular location">
    <subcellularLocation>
        <location evidence="1">Cell membrane</location>
        <topology evidence="1">Multi-pass membrane protein</topology>
    </subcellularLocation>
</comment>
<comment type="caution">
    <text evidence="13">The sequence shown here is derived from an EMBL/GenBank/DDBJ whole genome shotgun (WGS) entry which is preliminary data.</text>
</comment>
<evidence type="ECO:0000256" key="11">
    <source>
        <dbReference type="ARBA" id="ARBA00023136"/>
    </source>
</evidence>
<feature type="transmembrane region" description="Helical" evidence="12">
    <location>
        <begin position="207"/>
        <end position="229"/>
    </location>
</feature>
<dbReference type="RefSeq" id="WP_130767252.1">
    <property type="nucleotide sequence ID" value="NZ_SILG01000004.1"/>
</dbReference>
<name>A0ABY1XJE8_9HYPH</name>
<feature type="transmembrane region" description="Helical" evidence="12">
    <location>
        <begin position="170"/>
        <end position="195"/>
    </location>
</feature>
<keyword evidence="9 12" id="KW-1133">Transmembrane helix</keyword>
<feature type="transmembrane region" description="Helical" evidence="12">
    <location>
        <begin position="53"/>
        <end position="77"/>
    </location>
</feature>
<keyword evidence="3" id="KW-0813">Transport</keyword>
<evidence type="ECO:0000256" key="12">
    <source>
        <dbReference type="SAM" id="Phobius"/>
    </source>
</evidence>
<protein>
    <submittedName>
        <fullName evidence="13">Cytochrome d ubiquinol oxidase subunit II</fullName>
    </submittedName>
</protein>
<geneLocation type="plasmid" evidence="13">
    <name>pSM51_Rh04</name>
</geneLocation>
<evidence type="ECO:0000256" key="9">
    <source>
        <dbReference type="ARBA" id="ARBA00022989"/>
    </source>
</evidence>
<evidence type="ECO:0000256" key="2">
    <source>
        <dbReference type="ARBA" id="ARBA00007543"/>
    </source>
</evidence>
<keyword evidence="10" id="KW-0408">Iron</keyword>
<feature type="transmembrane region" description="Helical" evidence="12">
    <location>
        <begin position="14"/>
        <end position="41"/>
    </location>
</feature>
<feature type="transmembrane region" description="Helical" evidence="12">
    <location>
        <begin position="298"/>
        <end position="320"/>
    </location>
</feature>
<evidence type="ECO:0000256" key="6">
    <source>
        <dbReference type="ARBA" id="ARBA00022692"/>
    </source>
</evidence>
<evidence type="ECO:0000256" key="3">
    <source>
        <dbReference type="ARBA" id="ARBA00022448"/>
    </source>
</evidence>
<keyword evidence="7" id="KW-0479">Metal-binding</keyword>
<keyword evidence="11 12" id="KW-0472">Membrane</keyword>
<dbReference type="NCBIfam" id="TIGR00203">
    <property type="entry name" value="cydB"/>
    <property type="match status" value="1"/>
</dbReference>
<keyword evidence="13" id="KW-0614">Plasmid</keyword>
<keyword evidence="14" id="KW-1185">Reference proteome</keyword>
<evidence type="ECO:0000256" key="5">
    <source>
        <dbReference type="ARBA" id="ARBA00022617"/>
    </source>
</evidence>
<comment type="similarity">
    <text evidence="2">Belongs to the cytochrome ubiquinol oxidase subunit 2 family.</text>
</comment>
<feature type="transmembrane region" description="Helical" evidence="12">
    <location>
        <begin position="266"/>
        <end position="286"/>
    </location>
</feature>
<dbReference type="PANTHER" id="PTHR43141:SF5">
    <property type="entry name" value="CYTOCHROME BD-I UBIQUINOL OXIDASE SUBUNIT 2"/>
    <property type="match status" value="1"/>
</dbReference>
<evidence type="ECO:0000256" key="8">
    <source>
        <dbReference type="ARBA" id="ARBA00022982"/>
    </source>
</evidence>
<keyword evidence="5" id="KW-0349">Heme</keyword>
<dbReference type="Pfam" id="PF02322">
    <property type="entry name" value="Cyt_bd_oxida_II"/>
    <property type="match status" value="1"/>
</dbReference>
<accession>A0ABY1XJE8</accession>
<evidence type="ECO:0000313" key="13">
    <source>
        <dbReference type="EMBL" id="TBE60018.1"/>
    </source>
</evidence>
<dbReference type="PIRSF" id="PIRSF000267">
    <property type="entry name" value="Cyt_oxidse_sub2"/>
    <property type="match status" value="1"/>
</dbReference>
<evidence type="ECO:0000256" key="4">
    <source>
        <dbReference type="ARBA" id="ARBA00022475"/>
    </source>
</evidence>
<evidence type="ECO:0000256" key="7">
    <source>
        <dbReference type="ARBA" id="ARBA00022723"/>
    </source>
</evidence>
<dbReference type="Proteomes" id="UP000291302">
    <property type="component" value="Unassembled WGS sequence"/>
</dbReference>
<evidence type="ECO:0000256" key="10">
    <source>
        <dbReference type="ARBA" id="ARBA00023004"/>
    </source>
</evidence>
<feature type="transmembrane region" description="Helical" evidence="12">
    <location>
        <begin position="340"/>
        <end position="364"/>
    </location>
</feature>
<sequence length="384" mass="42167">MILHELIDYETLRLIWWLLLGVLLIAFATTGGFDLGVGTLLPFVARTDTERRVAINTIGATWEGNQVWLILGGGAIFAAWPPLYAVSFSGFYLAMFAILFALILRPVGFKYRSKRESARWRSGWDWALFIGGFVPSLIFGVAVGNVLQGVPFRFADDMRIFYEGSFFALLNPYALLCGLLSLAMLTMHGAAWLVLKSSGPVAVRARSYGSIAALAVIVLFALGGLFLWIGVGGYRITSDINPIGPSNPLLKTVALEKGAWLTNYAAHPWMIIAPVLGFAGGALAFIAMRARREVMTLLFSKVAIFGIISTVGLSMFPFILPSSLDPRSSLTVWDASSSHMTLFIMLVVTVIFLPIIFAYTAWVYKVLWGKVDEKSITDKNSHAY</sequence>
<dbReference type="PANTHER" id="PTHR43141">
    <property type="entry name" value="CYTOCHROME BD2 SUBUNIT II"/>
    <property type="match status" value="1"/>
</dbReference>
<keyword evidence="6 12" id="KW-0812">Transmembrane</keyword>
<evidence type="ECO:0000256" key="1">
    <source>
        <dbReference type="ARBA" id="ARBA00004651"/>
    </source>
</evidence>
<keyword evidence="4" id="KW-1003">Cell membrane</keyword>
<keyword evidence="8" id="KW-0249">Electron transport</keyword>
<dbReference type="InterPro" id="IPR003317">
    <property type="entry name" value="Cyt-d_oxidase_su2"/>
</dbReference>
<evidence type="ECO:0000313" key="14">
    <source>
        <dbReference type="Proteomes" id="UP000291302"/>
    </source>
</evidence>
<organism evidence="13 14">
    <name type="scientific">Rhizobium beringeri</name>
    <dbReference type="NCBI Taxonomy" id="3019934"/>
    <lineage>
        <taxon>Bacteria</taxon>
        <taxon>Pseudomonadati</taxon>
        <taxon>Pseudomonadota</taxon>
        <taxon>Alphaproteobacteria</taxon>
        <taxon>Hyphomicrobiales</taxon>
        <taxon>Rhizobiaceae</taxon>
        <taxon>Rhizobium/Agrobacterium group</taxon>
        <taxon>Rhizobium</taxon>
    </lineage>
</organism>
<feature type="transmembrane region" description="Helical" evidence="12">
    <location>
        <begin position="126"/>
        <end position="150"/>
    </location>
</feature>